<dbReference type="InterPro" id="IPR005026">
    <property type="entry name" value="SAPAP"/>
</dbReference>
<name>A0A8B7Y904_ACAPL</name>
<dbReference type="GO" id="GO:0007346">
    <property type="term" value="P:regulation of mitotic cell cycle"/>
    <property type="evidence" value="ECO:0007669"/>
    <property type="project" value="TreeGrafter"/>
</dbReference>
<feature type="compositionally biased region" description="Basic and acidic residues" evidence="2">
    <location>
        <begin position="210"/>
        <end position="220"/>
    </location>
</feature>
<dbReference type="GO" id="GO:0023052">
    <property type="term" value="P:signaling"/>
    <property type="evidence" value="ECO:0007669"/>
    <property type="project" value="InterPro"/>
</dbReference>
<dbReference type="Pfam" id="PF03359">
    <property type="entry name" value="GKAP"/>
    <property type="match status" value="1"/>
</dbReference>
<dbReference type="Proteomes" id="UP000694845">
    <property type="component" value="Unplaced"/>
</dbReference>
<feature type="region of interest" description="Disordered" evidence="2">
    <location>
        <begin position="791"/>
        <end position="818"/>
    </location>
</feature>
<dbReference type="OMA" id="EIRCTIG"/>
<dbReference type="GO" id="GO:0051642">
    <property type="term" value="P:centrosome localization"/>
    <property type="evidence" value="ECO:0007669"/>
    <property type="project" value="TreeGrafter"/>
</dbReference>
<accession>A0A8B7Y904</accession>
<protein>
    <submittedName>
        <fullName evidence="4">Disks large-associated protein 5-like</fullName>
    </submittedName>
</protein>
<gene>
    <name evidence="4" type="primary">LOC110978764</name>
</gene>
<dbReference type="GeneID" id="110978764"/>
<dbReference type="GO" id="GO:0031616">
    <property type="term" value="C:spindle pole centrosome"/>
    <property type="evidence" value="ECO:0007669"/>
    <property type="project" value="TreeGrafter"/>
</dbReference>
<reference evidence="4" key="1">
    <citation type="submission" date="2025-08" db="UniProtKB">
        <authorList>
            <consortium name="RefSeq"/>
        </authorList>
    </citation>
    <scope>IDENTIFICATION</scope>
</reference>
<evidence type="ECO:0000256" key="2">
    <source>
        <dbReference type="SAM" id="MobiDB-lite"/>
    </source>
</evidence>
<dbReference type="PANTHER" id="PTHR12353">
    <property type="entry name" value="DISKS LARGE-ASSOCIATED PROTEIN DAP SAP90/PSD-95-ASSOCIATED PROTEIN"/>
    <property type="match status" value="1"/>
</dbReference>
<feature type="compositionally biased region" description="Low complexity" evidence="2">
    <location>
        <begin position="176"/>
        <end position="191"/>
    </location>
</feature>
<feature type="region of interest" description="Disordered" evidence="2">
    <location>
        <begin position="538"/>
        <end position="568"/>
    </location>
</feature>
<evidence type="ECO:0000256" key="1">
    <source>
        <dbReference type="ARBA" id="ARBA00008839"/>
    </source>
</evidence>
<feature type="region of interest" description="Disordered" evidence="2">
    <location>
        <begin position="43"/>
        <end position="75"/>
    </location>
</feature>
<dbReference type="OrthoDB" id="10023951at2759"/>
<dbReference type="PANTHER" id="PTHR12353:SF1">
    <property type="entry name" value="DISKS LARGE-ASSOCIATED PROTEIN 5"/>
    <property type="match status" value="1"/>
</dbReference>
<sequence length="859" mass="94531">MDFSYSYKKKGLGLDAREKRFLRVKRRSVDQRLQRDETYMKHRDIGSLTPLKENTDENVQKNISQPTAKTRQGKSAAVQKAAKPTADVQAVASTKAETAGTLARREMLQKWKREKELKKKLALEKEKQKPMFKVYKVTHDKRPTNLSVVKAPVPTKPQVQKDTPALQRRVTRALTKAASSKSVTSQSKPSAPVTAAPAKRVTRQSARLASKSEDQKENRQAQKTKPAAKTSIEKTKAPVTEPTAPPPVEPTKLPSPTSTQHVTSERGNFFQFPDIQPSFAPANFTFNFQFEPMSPASTQNFLFPETALRKGRCSTPRSASRRKRATSPQPLEISAIHSPKKSLLQDPPPQNKKEDVSYFRDLLVTETTKLNDLCSKWEAVQRDTDLSDDVSGEIRCTIGKAQLLIDQRFKQFSGLVDNCEFGLGEKKTHCSDLTGFWDMIYFQVEDVLGRFASLDQLQANHWAREETKVEPARTKKIVKKAKLVTKSQSNKDREAARERLAAIKATMKARQTRAKAAEQVVFEGGFFKVESPVRTPASHCEAGSPFKVRPSHTSGSNANTPLAQGYTPKNARRSIQGKLCGTLSKLVLGEVTAPVSKSAMPVSKVTTPLSKVATPSSQTAMKNITMTIPDKKVATPVGEIAMAESQVATPLKLATPYRTDSREDDSSSVSTSHTCKDDETQNLLTKYLQPSVLSIVDLNQEAEKLMQTEPQQQLADLGVRSQLSNTPRTRSRSRSSVLLPGLNSPHLCRTPTAFGKVSFSSVFTPPPGSCTSTSQVGGDLIHFDSPAPVTSVAEAPSAESLSLPNSRPAPPTDLNGDAVKATVRRSIRLRHHSACSPQTATHTQAKVAKSAYRPNLSMM</sequence>
<dbReference type="GO" id="GO:0007059">
    <property type="term" value="P:chromosome segregation"/>
    <property type="evidence" value="ECO:0007669"/>
    <property type="project" value="TreeGrafter"/>
</dbReference>
<organism evidence="3 4">
    <name type="scientific">Acanthaster planci</name>
    <name type="common">Crown-of-thorns starfish</name>
    <dbReference type="NCBI Taxonomy" id="133434"/>
    <lineage>
        <taxon>Eukaryota</taxon>
        <taxon>Metazoa</taxon>
        <taxon>Echinodermata</taxon>
        <taxon>Eleutherozoa</taxon>
        <taxon>Asterozoa</taxon>
        <taxon>Asteroidea</taxon>
        <taxon>Valvatacea</taxon>
        <taxon>Valvatida</taxon>
        <taxon>Acanthasteridae</taxon>
        <taxon>Acanthaster</taxon>
    </lineage>
</organism>
<feature type="region of interest" description="Disordered" evidence="2">
    <location>
        <begin position="834"/>
        <end position="859"/>
    </location>
</feature>
<dbReference type="RefSeq" id="XP_022089719.1">
    <property type="nucleotide sequence ID" value="XM_022234027.1"/>
</dbReference>
<evidence type="ECO:0000313" key="3">
    <source>
        <dbReference type="Proteomes" id="UP000694845"/>
    </source>
</evidence>
<feature type="region of interest" description="Disordered" evidence="2">
    <location>
        <begin position="172"/>
        <end position="263"/>
    </location>
</feature>
<evidence type="ECO:0000313" key="4">
    <source>
        <dbReference type="RefSeq" id="XP_022089719.1"/>
    </source>
</evidence>
<feature type="region of interest" description="Disordered" evidence="2">
    <location>
        <begin position="307"/>
        <end position="353"/>
    </location>
</feature>
<feature type="compositionally biased region" description="Polar residues" evidence="2">
    <location>
        <begin position="835"/>
        <end position="844"/>
    </location>
</feature>
<proteinExistence type="inferred from homology"/>
<feature type="compositionally biased region" description="Polar residues" evidence="2">
    <location>
        <begin position="551"/>
        <end position="562"/>
    </location>
</feature>
<dbReference type="GO" id="GO:0005737">
    <property type="term" value="C:cytoplasm"/>
    <property type="evidence" value="ECO:0007669"/>
    <property type="project" value="TreeGrafter"/>
</dbReference>
<dbReference type="KEGG" id="aplc:110978764"/>
<comment type="similarity">
    <text evidence="1">Belongs to the SAPAP family.</text>
</comment>
<feature type="region of interest" description="Disordered" evidence="2">
    <location>
        <begin position="654"/>
        <end position="676"/>
    </location>
</feature>
<dbReference type="AlphaFoldDB" id="A0A8B7Y904"/>
<dbReference type="GO" id="GO:0007052">
    <property type="term" value="P:mitotic spindle organization"/>
    <property type="evidence" value="ECO:0007669"/>
    <property type="project" value="TreeGrafter"/>
</dbReference>
<feature type="compositionally biased region" description="Polar residues" evidence="2">
    <location>
        <begin position="60"/>
        <end position="70"/>
    </location>
</feature>
<dbReference type="GO" id="GO:0008017">
    <property type="term" value="F:microtubule binding"/>
    <property type="evidence" value="ECO:0007669"/>
    <property type="project" value="TreeGrafter"/>
</dbReference>
<feature type="region of interest" description="Disordered" evidence="2">
    <location>
        <begin position="710"/>
        <end position="738"/>
    </location>
</feature>
<dbReference type="GO" id="GO:0051382">
    <property type="term" value="P:kinetochore assembly"/>
    <property type="evidence" value="ECO:0007669"/>
    <property type="project" value="TreeGrafter"/>
</dbReference>
<dbReference type="GO" id="GO:0005634">
    <property type="term" value="C:nucleus"/>
    <property type="evidence" value="ECO:0007669"/>
    <property type="project" value="TreeGrafter"/>
</dbReference>
<feature type="compositionally biased region" description="Polar residues" evidence="2">
    <location>
        <begin position="254"/>
        <end position="263"/>
    </location>
</feature>
<keyword evidence="3" id="KW-1185">Reference proteome</keyword>